<dbReference type="InterPro" id="IPR027244">
    <property type="entry name" value="IML1"/>
</dbReference>
<dbReference type="Proteomes" id="UP000076532">
    <property type="component" value="Unassembled WGS sequence"/>
</dbReference>
<feature type="region of interest" description="Disordered" evidence="5">
    <location>
        <begin position="456"/>
        <end position="476"/>
    </location>
</feature>
<dbReference type="Pfam" id="PF00610">
    <property type="entry name" value="DEP"/>
    <property type="match status" value="1"/>
</dbReference>
<dbReference type="InterPro" id="IPR036390">
    <property type="entry name" value="WH_DNA-bd_sf"/>
</dbReference>
<dbReference type="PANTHER" id="PTHR13179:SF8">
    <property type="entry name" value="GATOR COMPLEX PROTEIN DEPDC5"/>
    <property type="match status" value="1"/>
</dbReference>
<feature type="compositionally biased region" description="Polar residues" evidence="5">
    <location>
        <begin position="783"/>
        <end position="792"/>
    </location>
</feature>
<keyword evidence="8" id="KW-1185">Reference proteome</keyword>
<feature type="region of interest" description="Disordered" evidence="5">
    <location>
        <begin position="1"/>
        <end position="36"/>
    </location>
</feature>
<protein>
    <recommendedName>
        <fullName evidence="3">Vacuolar membrane-associated protein IML1</fullName>
    </recommendedName>
    <alternativeName>
        <fullName evidence="4">Vacuolar membrane-associated protein iml1</fullName>
    </alternativeName>
</protein>
<evidence type="ECO:0000256" key="2">
    <source>
        <dbReference type="ARBA" id="ARBA00005643"/>
    </source>
</evidence>
<feature type="region of interest" description="Disordered" evidence="5">
    <location>
        <begin position="725"/>
        <end position="867"/>
    </location>
</feature>
<organism evidence="7 8">
    <name type="scientific">Athelia psychrophila</name>
    <dbReference type="NCBI Taxonomy" id="1759441"/>
    <lineage>
        <taxon>Eukaryota</taxon>
        <taxon>Fungi</taxon>
        <taxon>Dikarya</taxon>
        <taxon>Basidiomycota</taxon>
        <taxon>Agaricomycotina</taxon>
        <taxon>Agaricomycetes</taxon>
        <taxon>Agaricomycetidae</taxon>
        <taxon>Atheliales</taxon>
        <taxon>Atheliaceae</taxon>
        <taxon>Athelia</taxon>
    </lineage>
</organism>
<dbReference type="SMART" id="SM00049">
    <property type="entry name" value="DEP"/>
    <property type="match status" value="1"/>
</dbReference>
<feature type="domain" description="DEP" evidence="6">
    <location>
        <begin position="1224"/>
        <end position="1299"/>
    </location>
</feature>
<gene>
    <name evidence="7" type="ORF">FIBSPDRAFT_800831</name>
</gene>
<comment type="similarity">
    <text evidence="2">Belongs to the IML1 family.</text>
</comment>
<dbReference type="GO" id="GO:0010508">
    <property type="term" value="P:positive regulation of autophagy"/>
    <property type="evidence" value="ECO:0007669"/>
    <property type="project" value="TreeGrafter"/>
</dbReference>
<dbReference type="GO" id="GO:1904262">
    <property type="term" value="P:negative regulation of TORC1 signaling"/>
    <property type="evidence" value="ECO:0007669"/>
    <property type="project" value="TreeGrafter"/>
</dbReference>
<proteinExistence type="inferred from homology"/>
<dbReference type="InterPro" id="IPR036388">
    <property type="entry name" value="WH-like_DNA-bd_sf"/>
</dbReference>
<evidence type="ECO:0000313" key="7">
    <source>
        <dbReference type="EMBL" id="KZP10883.1"/>
    </source>
</evidence>
<evidence type="ECO:0000313" key="8">
    <source>
        <dbReference type="Proteomes" id="UP000076532"/>
    </source>
</evidence>
<comment type="subcellular location">
    <subcellularLocation>
        <location evidence="1">Vacuole membrane</location>
        <topology evidence="1">Peripheral membrane protein</topology>
    </subcellularLocation>
</comment>
<name>A0A165ZSM6_9AGAM</name>
<evidence type="ECO:0000256" key="5">
    <source>
        <dbReference type="SAM" id="MobiDB-lite"/>
    </source>
</evidence>
<dbReference type="PROSITE" id="PS50186">
    <property type="entry name" value="DEP"/>
    <property type="match status" value="1"/>
</dbReference>
<dbReference type="GO" id="GO:1990130">
    <property type="term" value="C:GATOR1 complex"/>
    <property type="evidence" value="ECO:0007669"/>
    <property type="project" value="TreeGrafter"/>
</dbReference>
<evidence type="ECO:0000259" key="6">
    <source>
        <dbReference type="PROSITE" id="PS50186"/>
    </source>
</evidence>
<sequence length="1585" mass="178136">MTASRAESQHTQYGRRRSNTATSVLRSPAPAPPPTLKVGDSRVFNSWVHEPRESQAVIFNQSWWSGVVEGDMLRVMANTGTGTGTAVDAEKRQEDGGFLFIVPKDEGCSKPQLQISIPKAIADTCNFRNNSEVTVTKVDAEQCSADYVEFIFQDQYLGRNDMWRLGDHLVGQCIYTNQEILFIGAISIKIQNIYIAGKKVSAGHVTASTKSIYRSLSAKVTIFIQVCRELWEFSGDGERFNEKIVHSFLPSLFSKWRDAGTNHTVTIMLISRVFYDADEIDYAAGPLRRDEHGQWYKDFYKLITDLEVIHDWKPTLVRLKADFWAFQRDILLTHHYHRASAALDAPLRPDDQVRLVGHLSAAHDGPVLEAINLGLNPTETHYIDRSLSLTGAATVLITPGTGYFRVSKRLLRLTTTRMLDQGFGLDLVSLAKPPLHQSPIFSFQGLEPEAKGYGYAADGSKGQARQSDPLWGGSDDPVEWGAKEKKTFWWEPFWITTSFWDKQMDLPIRDDRFVARAKMYEIQMLGLLDHDVLSSIEVPFLPDYTDPCITPQKDNFTLDNGTPSRAEADKADLDVFAISKSSRSGHINRYSFTSSSQGSGTVIGSSSYRATVDKRNTGPHRNSIVSTRIGPIEESPRRIITELPDEGPSSGLSRPASFISRTPTVTVTQLSTSPSQASIHTVRSSRSSLLAASASKEDRTDGSGSLRSASSSKFPTWLLSAFRSGPVEPQTTPVSASAVSSTPPTPTAVSPARPILLPAPPKATTGQTSPLARSPLPPMAIKGTTSTRTPLSRTFEEESTMPHRGSYNRHSHSPVGTPPRESSTFGKRHSTLSTLSIPMASSSPTNGMLNPSARSNPSRPQGSVSYTQAALARRWQHMFPQPAYKHEIKWRSMVTPGCLPLTVEHFPTTAEIETSYDVFSYDFVIDPSEMRSFMVKAPTLPPPAKGQDKDEIRREWALRVMRGMVAVRLVQGFQFILRPPQDIGLEVEEDRGLLRRTMSYGMVDDDMTPKPVGASHILRNTEQPVYLSMSNEIHRISYTGEAIQVKRYVRRMPPTLPFDYQCLIWPKLGVGYTELKTEFTSHGLENYGWNRLDMLVAGYERQFNESLRYWRTRFIVIPTAEPPQTNVGPYGEKLNEEETRLLGIDKLAEMFSKLRWQPPEEKSSALPPVRLLPTTLNPAASVTDESLLSQLDDIHAAGPLRKKMRSEREIGDMSLSAIAKAMREEDGVPIKNYQWHRSRYEDSFTGYDFVSWLVREFRDVGSRVQGADWGVKLQEQGLFDHCRGKHGFLDGHYFYRLMGEYAVPMTPKGWFRSSRFGEDKPINQPSSMMRIGPSPRRNKKRLIVSQSMVIDIDPNKRSDQAESIILHHDIIHNPANVFHFELQWIGTTARCIEDQLRQWSRTIEPYGLKLVEAYITQISDIRNRNAFQSCFPIRLALPPPIVPDLDKRIPEGMQARQFFEYALLIKFGFILDIEANDLYDGSVDVVYSYRRAAFRYSQFVHRSGVAFVQVMGGARGFLFLTNRLMGPGRMGTALKSKDQQPASSAEEIRLKLSEFCEDPERLRVFYEQQIGLLGTAPEEPPPLSI</sequence>
<reference evidence="7 8" key="1">
    <citation type="journal article" date="2016" name="Mol. Biol. Evol.">
        <title>Comparative Genomics of Early-Diverging Mushroom-Forming Fungi Provides Insights into the Origins of Lignocellulose Decay Capabilities.</title>
        <authorList>
            <person name="Nagy L.G."/>
            <person name="Riley R."/>
            <person name="Tritt A."/>
            <person name="Adam C."/>
            <person name="Daum C."/>
            <person name="Floudas D."/>
            <person name="Sun H."/>
            <person name="Yadav J.S."/>
            <person name="Pangilinan J."/>
            <person name="Larsson K.H."/>
            <person name="Matsuura K."/>
            <person name="Barry K."/>
            <person name="Labutti K."/>
            <person name="Kuo R."/>
            <person name="Ohm R.A."/>
            <person name="Bhattacharya S.S."/>
            <person name="Shirouzu T."/>
            <person name="Yoshinaga Y."/>
            <person name="Martin F.M."/>
            <person name="Grigoriev I.V."/>
            <person name="Hibbett D.S."/>
        </authorList>
    </citation>
    <scope>NUCLEOTIDE SEQUENCE [LARGE SCALE GENOMIC DNA]</scope>
    <source>
        <strain evidence="7 8">CBS 109695</strain>
    </source>
</reference>
<dbReference type="GO" id="GO:0005774">
    <property type="term" value="C:vacuolar membrane"/>
    <property type="evidence" value="ECO:0007669"/>
    <property type="project" value="UniProtKB-SubCell"/>
</dbReference>
<dbReference type="GO" id="GO:0035556">
    <property type="term" value="P:intracellular signal transduction"/>
    <property type="evidence" value="ECO:0007669"/>
    <property type="project" value="InterPro"/>
</dbReference>
<dbReference type="PANTHER" id="PTHR13179">
    <property type="entry name" value="DEP DOMAIN CONTAINING PROTEIN 5"/>
    <property type="match status" value="1"/>
</dbReference>
<dbReference type="STRING" id="436010.A0A165ZSM6"/>
<dbReference type="CDD" id="cd04449">
    <property type="entry name" value="DEP_DEPDC5-like"/>
    <property type="match status" value="1"/>
</dbReference>
<dbReference type="Pfam" id="PF12257">
    <property type="entry name" value="IML1"/>
    <property type="match status" value="1"/>
</dbReference>
<feature type="region of interest" description="Disordered" evidence="5">
    <location>
        <begin position="641"/>
        <end position="660"/>
    </location>
</feature>
<accession>A0A165ZSM6</accession>
<feature type="compositionally biased region" description="Low complexity" evidence="5">
    <location>
        <begin position="731"/>
        <end position="752"/>
    </location>
</feature>
<dbReference type="GO" id="GO:0005096">
    <property type="term" value="F:GTPase activator activity"/>
    <property type="evidence" value="ECO:0007669"/>
    <property type="project" value="InterPro"/>
</dbReference>
<dbReference type="SUPFAM" id="SSF46785">
    <property type="entry name" value="Winged helix' DNA-binding domain"/>
    <property type="match status" value="1"/>
</dbReference>
<feature type="compositionally biased region" description="Polar residues" evidence="5">
    <location>
        <begin position="1"/>
        <end position="12"/>
    </location>
</feature>
<dbReference type="OrthoDB" id="39497at2759"/>
<dbReference type="EMBL" id="KV417672">
    <property type="protein sequence ID" value="KZP10883.1"/>
    <property type="molecule type" value="Genomic_DNA"/>
</dbReference>
<evidence type="ECO:0000256" key="1">
    <source>
        <dbReference type="ARBA" id="ARBA00004148"/>
    </source>
</evidence>
<dbReference type="InterPro" id="IPR000591">
    <property type="entry name" value="DEP_dom"/>
</dbReference>
<evidence type="ECO:0000256" key="3">
    <source>
        <dbReference type="ARBA" id="ARBA00018529"/>
    </source>
</evidence>
<feature type="region of interest" description="Disordered" evidence="5">
    <location>
        <begin position="690"/>
        <end position="710"/>
    </location>
</feature>
<dbReference type="InterPro" id="IPR048255">
    <property type="entry name" value="IML1_N"/>
</dbReference>
<evidence type="ECO:0000256" key="4">
    <source>
        <dbReference type="ARBA" id="ARBA00021881"/>
    </source>
</evidence>
<feature type="compositionally biased region" description="Polar residues" evidence="5">
    <location>
        <begin position="820"/>
        <end position="867"/>
    </location>
</feature>
<dbReference type="Gene3D" id="1.10.10.10">
    <property type="entry name" value="Winged helix-like DNA-binding domain superfamily/Winged helix DNA-binding domain"/>
    <property type="match status" value="1"/>
</dbReference>